<dbReference type="AlphaFoldDB" id="A0A167LBQ9"/>
<proteinExistence type="predicted"/>
<reference evidence="2 3" key="1">
    <citation type="journal article" date="2016" name="Mol. Biol. Evol.">
        <title>Comparative Genomics of Early-Diverging Mushroom-Forming Fungi Provides Insights into the Origins of Lignocellulose Decay Capabilities.</title>
        <authorList>
            <person name="Nagy L.G."/>
            <person name="Riley R."/>
            <person name="Tritt A."/>
            <person name="Adam C."/>
            <person name="Daum C."/>
            <person name="Floudas D."/>
            <person name="Sun H."/>
            <person name="Yadav J.S."/>
            <person name="Pangilinan J."/>
            <person name="Larsson K.H."/>
            <person name="Matsuura K."/>
            <person name="Barry K."/>
            <person name="Labutti K."/>
            <person name="Kuo R."/>
            <person name="Ohm R.A."/>
            <person name="Bhattacharya S.S."/>
            <person name="Shirouzu T."/>
            <person name="Yoshinaga Y."/>
            <person name="Martin F.M."/>
            <person name="Grigoriev I.V."/>
            <person name="Hibbett D.S."/>
        </authorList>
    </citation>
    <scope>NUCLEOTIDE SEQUENCE [LARGE SCALE GENOMIC DNA]</scope>
    <source>
        <strain evidence="2 3">TUFC12733</strain>
    </source>
</reference>
<feature type="region of interest" description="Disordered" evidence="1">
    <location>
        <begin position="570"/>
        <end position="589"/>
    </location>
</feature>
<evidence type="ECO:0000313" key="2">
    <source>
        <dbReference type="EMBL" id="KZO95525.1"/>
    </source>
</evidence>
<feature type="compositionally biased region" description="Basic and acidic residues" evidence="1">
    <location>
        <begin position="500"/>
        <end position="511"/>
    </location>
</feature>
<protein>
    <submittedName>
        <fullName evidence="2">Uncharacterized protein</fullName>
    </submittedName>
</protein>
<evidence type="ECO:0000313" key="3">
    <source>
        <dbReference type="Proteomes" id="UP000076738"/>
    </source>
</evidence>
<feature type="region of interest" description="Disordered" evidence="1">
    <location>
        <begin position="130"/>
        <end position="168"/>
    </location>
</feature>
<dbReference type="STRING" id="1330018.A0A167LBQ9"/>
<accession>A0A167LBQ9</accession>
<evidence type="ECO:0000256" key="1">
    <source>
        <dbReference type="SAM" id="MobiDB-lite"/>
    </source>
</evidence>
<feature type="region of interest" description="Disordered" evidence="1">
    <location>
        <begin position="500"/>
        <end position="520"/>
    </location>
</feature>
<gene>
    <name evidence="2" type="ORF">CALVIDRAFT_537904</name>
</gene>
<dbReference type="EMBL" id="KV417288">
    <property type="protein sequence ID" value="KZO95525.1"/>
    <property type="molecule type" value="Genomic_DNA"/>
</dbReference>
<dbReference type="Proteomes" id="UP000076738">
    <property type="component" value="Unassembled WGS sequence"/>
</dbReference>
<name>A0A167LBQ9_CALVF</name>
<feature type="compositionally biased region" description="Basic and acidic residues" evidence="1">
    <location>
        <begin position="147"/>
        <end position="168"/>
    </location>
</feature>
<sequence length="620" mass="68675">MATLVHPAFHTHNRGYGLIGTRSTPTKSPASHHHHTGSGAADESEPATSSSTKSRMEVYIDIPISPSLVPRKLKKALDKNQKTTLDKYFARPVDVPRVSLLKKPLTLHALNDKHINFAQHKRGGIIIDLTQSPPRKRKAAAGESSEEDKKAKKARTEGGEKRNGRVDENGLAKNKVGASLCSACTHILTWVQMANGMDDPQAPVKRTRKVVEPLWVPLPAPLDRPEVEARIHLREFVVRFRPILRLAKSHIDALDEFASLTKETVKAVAVALLDLIAVDAEAKAKGALKLAIRDVTAASGDPGRMWTALQRLLEGTFSRSLEIPQSAEEGRTRRSAGRVSRPEQLMDALLALVDITVQGESVKLELAEGEKEMKEKAKEWTKGVKQEEERWQEERARLVFERPGKTGRGASREELERERAYKAKYAAANKAHKLTLATLNSSYFLSNSASISRFAPLGRDVDGRVYYVLSPFAEGRVYARAVREAGTRWSWFVVVWGKRPESAPDPGEKAASEGSSEDVERALARLSTSSSLSTITDDSDQDQEQWHAFSTPVEIRRLAKWADHVAAACVSGERPPPEPRADGLPPTTGREISALCEGLNGFADYLEWRCREEDEREEGR</sequence>
<organism evidence="2 3">
    <name type="scientific">Calocera viscosa (strain TUFC12733)</name>
    <dbReference type="NCBI Taxonomy" id="1330018"/>
    <lineage>
        <taxon>Eukaryota</taxon>
        <taxon>Fungi</taxon>
        <taxon>Dikarya</taxon>
        <taxon>Basidiomycota</taxon>
        <taxon>Agaricomycotina</taxon>
        <taxon>Dacrymycetes</taxon>
        <taxon>Dacrymycetales</taxon>
        <taxon>Dacrymycetaceae</taxon>
        <taxon>Calocera</taxon>
    </lineage>
</organism>
<dbReference type="OrthoDB" id="298344at2759"/>
<feature type="region of interest" description="Disordered" evidence="1">
    <location>
        <begin position="13"/>
        <end position="54"/>
    </location>
</feature>
<keyword evidence="3" id="KW-1185">Reference proteome</keyword>